<keyword evidence="3" id="KW-1185">Reference proteome</keyword>
<dbReference type="GeneID" id="77932661"/>
<dbReference type="Proteomes" id="UP000830307">
    <property type="component" value="Segment"/>
</dbReference>
<proteinExistence type="predicted"/>
<protein>
    <submittedName>
        <fullName evidence="2">Uncharacterized protein</fullName>
    </submittedName>
</protein>
<accession>A0AAE9GXP4</accession>
<dbReference type="KEGG" id="vg:77932661"/>
<keyword evidence="1" id="KW-0812">Transmembrane</keyword>
<feature type="transmembrane region" description="Helical" evidence="1">
    <location>
        <begin position="20"/>
        <end position="39"/>
    </location>
</feature>
<keyword evidence="1" id="KW-1133">Transmembrane helix</keyword>
<evidence type="ECO:0000313" key="2">
    <source>
        <dbReference type="EMBL" id="UOT58058.1"/>
    </source>
</evidence>
<name>A0AAE9GXP4_9CAUD</name>
<organism evidence="2 3">
    <name type="scientific">Aeromonas phage ZPAH14</name>
    <dbReference type="NCBI Taxonomy" id="2924887"/>
    <lineage>
        <taxon>Viruses</taxon>
        <taxon>Duplodnaviria</taxon>
        <taxon>Heunggongvirae</taxon>
        <taxon>Uroviricota</taxon>
        <taxon>Caudoviricetes</taxon>
        <taxon>Chaseviridae</taxon>
        <taxon>Nefertitivirinae</taxon>
        <taxon>Shantouvirus</taxon>
        <taxon>Shantouvirus ZPAH14</taxon>
    </lineage>
</organism>
<sequence length="127" mass="13982">MPNPLQSVNDSVKQISALEKGGLFVVLLVVLYMGYSIYLKGQEREEVLIIGRLEAISQQQVNLQQTLLNTQASIATAAETNADMLKKLKGIEDTMVQFVYATPTHLVLRTPKTDGAQVVKVPLAKEK</sequence>
<reference evidence="2" key="1">
    <citation type="submission" date="2022-02" db="EMBL/GenBank/DDBJ databases">
        <title>The Aeromonas hydrophila phage ZPAH14.</title>
        <authorList>
            <person name="Li J."/>
        </authorList>
    </citation>
    <scope>NUCLEOTIDE SEQUENCE</scope>
</reference>
<evidence type="ECO:0000313" key="3">
    <source>
        <dbReference type="Proteomes" id="UP000830307"/>
    </source>
</evidence>
<evidence type="ECO:0000256" key="1">
    <source>
        <dbReference type="SAM" id="Phobius"/>
    </source>
</evidence>
<dbReference type="EMBL" id="OM810291">
    <property type="protein sequence ID" value="UOT58058.1"/>
    <property type="molecule type" value="Genomic_DNA"/>
</dbReference>
<dbReference type="RefSeq" id="YP_010656767.1">
    <property type="nucleotide sequence ID" value="NC_070840.1"/>
</dbReference>
<keyword evidence="1" id="KW-0472">Membrane</keyword>